<dbReference type="AlphaFoldDB" id="A0A2P2NUP0"/>
<proteinExistence type="predicted"/>
<accession>A0A2P2NUP0</accession>
<dbReference type="EMBL" id="GGEC01065666">
    <property type="protein sequence ID" value="MBX46150.1"/>
    <property type="molecule type" value="Transcribed_RNA"/>
</dbReference>
<protein>
    <submittedName>
        <fullName evidence="1">Uncharacterized protein</fullName>
    </submittedName>
</protein>
<reference evidence="1" key="1">
    <citation type="submission" date="2018-02" db="EMBL/GenBank/DDBJ databases">
        <title>Rhizophora mucronata_Transcriptome.</title>
        <authorList>
            <person name="Meera S.P."/>
            <person name="Sreeshan A."/>
            <person name="Augustine A."/>
        </authorList>
    </citation>
    <scope>NUCLEOTIDE SEQUENCE</scope>
    <source>
        <tissue evidence="1">Leaf</tissue>
    </source>
</reference>
<evidence type="ECO:0000313" key="1">
    <source>
        <dbReference type="EMBL" id="MBX46150.1"/>
    </source>
</evidence>
<sequence length="45" mass="5442">MLFSFHISLKHHQSYCTNSYPFSVQNFQETEKRAALFSFRQFPQL</sequence>
<name>A0A2P2NUP0_RHIMU</name>
<organism evidence="1">
    <name type="scientific">Rhizophora mucronata</name>
    <name type="common">Asiatic mangrove</name>
    <dbReference type="NCBI Taxonomy" id="61149"/>
    <lineage>
        <taxon>Eukaryota</taxon>
        <taxon>Viridiplantae</taxon>
        <taxon>Streptophyta</taxon>
        <taxon>Embryophyta</taxon>
        <taxon>Tracheophyta</taxon>
        <taxon>Spermatophyta</taxon>
        <taxon>Magnoliopsida</taxon>
        <taxon>eudicotyledons</taxon>
        <taxon>Gunneridae</taxon>
        <taxon>Pentapetalae</taxon>
        <taxon>rosids</taxon>
        <taxon>fabids</taxon>
        <taxon>Malpighiales</taxon>
        <taxon>Rhizophoraceae</taxon>
        <taxon>Rhizophora</taxon>
    </lineage>
</organism>